<dbReference type="PANTHER" id="PTHR12352">
    <property type="entry name" value="SECRETED MODULAR CALCIUM-BINDING PROTEIN"/>
    <property type="match status" value="1"/>
</dbReference>
<dbReference type="Pfam" id="PF07645">
    <property type="entry name" value="EGF_CA"/>
    <property type="match status" value="1"/>
</dbReference>
<keyword evidence="6" id="KW-0084">Basement membrane</keyword>
<dbReference type="InterPro" id="IPR049883">
    <property type="entry name" value="NOTCH1_EGF-like"/>
</dbReference>
<dbReference type="InterPro" id="IPR018097">
    <property type="entry name" value="EGF_Ca-bd_CS"/>
</dbReference>
<evidence type="ECO:0000256" key="4">
    <source>
        <dbReference type="ARBA" id="ARBA00022729"/>
    </source>
</evidence>
<feature type="domain" description="EGF-like" evidence="15">
    <location>
        <begin position="624"/>
        <end position="660"/>
    </location>
</feature>
<keyword evidence="8 12" id="KW-1015">Disulfide bond</keyword>
<evidence type="ECO:0008006" key="20">
    <source>
        <dbReference type="Google" id="ProtNLM"/>
    </source>
</evidence>
<dbReference type="GO" id="GO:0005615">
    <property type="term" value="C:extracellular space"/>
    <property type="evidence" value="ECO:0007669"/>
    <property type="project" value="TreeGrafter"/>
</dbReference>
<evidence type="ECO:0000256" key="14">
    <source>
        <dbReference type="SAM" id="SignalP"/>
    </source>
</evidence>
<dbReference type="InterPro" id="IPR051950">
    <property type="entry name" value="Dev_reg/Prot_inhib"/>
</dbReference>
<evidence type="ECO:0000259" key="16">
    <source>
        <dbReference type="PROSITE" id="PS51162"/>
    </source>
</evidence>
<dbReference type="PROSITE" id="PS51120">
    <property type="entry name" value="LDLRB"/>
    <property type="match status" value="3"/>
</dbReference>
<dbReference type="EMBL" id="WNTK01000006">
    <property type="protein sequence ID" value="KAG9481106.1"/>
    <property type="molecule type" value="Genomic_DNA"/>
</dbReference>
<dbReference type="InterPro" id="IPR000152">
    <property type="entry name" value="EGF-type_Asp/Asn_hydroxyl_site"/>
</dbReference>
<feature type="domain" description="Thyroglobulin type-1" evidence="16">
    <location>
        <begin position="749"/>
        <end position="817"/>
    </location>
</feature>
<evidence type="ECO:0000256" key="9">
    <source>
        <dbReference type="ARBA" id="ARBA00023180"/>
    </source>
</evidence>
<sequence>MRARLLPLLLPWHCLLLCTAAISRQELFPYGEHRGDLLLPEGDDETSEVLQLAQPILFYEAEFKKLYVGTNGIISPQDFPRETQYVDDGFPTDFPVIAPFLSDIDTSNGRGKIYYRQDNSPEILSTAARQIERGFPEAAFFPINVVLVTWENVGPYEEVTRHSEPSNKFNTFQTVLAYDESDSYAIFLYPEHGLQFFGTRPKESYNVQLELPARVGFSRGEFELLKREAPFYSVTNSEQSVKNLYQASNVGVKGVWVFHIGSISELDNVIPAKVVNANAQERVIPLINSHNDFPENAEQENHFVVENNYDENYDDADGDYSPGQTTEQPTTDNANVNGGFLDIDDPATLVIAEEVEQESLPYDLSNSPLLPSREEPSWTPHGRSNPLGEPQIQSSVNRDLVREPSYENREAASEPITENIADVTPNPPINRQNSDVYRRGRIYGYEDEGFDADVLTFNPVSRETCERKPGYCSQYAFCTDYATGFCYSAPEQGSPCFDGTHMCDTKAHCQPTSGLNYTCVCAPGYQGDGRDCNDIDECLTRLSNCGYKTQCVNLPGSFRCECQLGYVFSGDGHNCVSTGSFGNPCEDGTHTCDTATSECVPRGDGVFTCECFSGYTRSGQTCIDVDECTERRCHPDATCTNIPGSFSCQCNHGYTGDGFQCTQAPDYRPVSCLEKRNNLMGSAHPRGPRPGLFLPECDSEGNYVPLQCHGSTGYCWCVNRNGEEIEGTRTGPGRGPPQCGVPEPTQRPQTMCERWKQSLLDHYGGTPSAEHYIPQCDHYGDFTPLQCHGNSGYCWCVDKDGREIEGSRTQPGMTPACLPSVAPPTMRPTPRPDVTPPTSGTYLLYAQGQQIGYLPLDGVKFRKEKARTLLALHGSIVVGIDYDCQEKKVYWTDVAGRTINRASLEPGAEPEVIISTDLMSPEGLAIDYLRRTMFWTDSGTDKIETSQLDGSARKTLFNTNLVNPRAITIDAVRGNLYWTDWNREAPKIETSYIDGSNRRILVNDNIGLPNGLTFDPFSKQICWADAEYNHFCTFSSGSRDGVISINKDNGQITEEYLPEQRSHLYGITAIYPYCPSGRK</sequence>
<feature type="disulfide bond" evidence="12">
    <location>
        <begin position="787"/>
        <end position="794"/>
    </location>
</feature>
<dbReference type="Pfam" id="PF12947">
    <property type="entry name" value="EGF_3"/>
    <property type="match status" value="2"/>
</dbReference>
<dbReference type="Gene3D" id="2.120.10.30">
    <property type="entry name" value="TolB, C-terminal domain"/>
    <property type="match status" value="1"/>
</dbReference>
<dbReference type="SUPFAM" id="SSF57610">
    <property type="entry name" value="Thyroglobulin type-1 domain"/>
    <property type="match status" value="2"/>
</dbReference>
<dbReference type="SMART" id="SM00135">
    <property type="entry name" value="LY"/>
    <property type="match status" value="4"/>
</dbReference>
<dbReference type="FunFam" id="2.120.10.30:FF:000241">
    <property type="entry name" value="Low-density lipoprotein receptor-related protein 6"/>
    <property type="match status" value="1"/>
</dbReference>
<feature type="domain" description="EGF-like" evidence="15">
    <location>
        <begin position="492"/>
        <end position="533"/>
    </location>
</feature>
<dbReference type="CDD" id="cd00191">
    <property type="entry name" value="TY"/>
    <property type="match status" value="2"/>
</dbReference>
<evidence type="ECO:0000256" key="12">
    <source>
        <dbReference type="PROSITE-ProRule" id="PRU00500"/>
    </source>
</evidence>
<feature type="compositionally biased region" description="Pro residues" evidence="13">
    <location>
        <begin position="821"/>
        <end position="834"/>
    </location>
</feature>
<comment type="subcellular location">
    <subcellularLocation>
        <location evidence="1">Secreted</location>
        <location evidence="1">Extracellular space</location>
        <location evidence="1">Extracellular matrix</location>
        <location evidence="1">Basement membrane</location>
    </subcellularLocation>
</comment>
<evidence type="ECO:0000256" key="6">
    <source>
        <dbReference type="ARBA" id="ARBA00022869"/>
    </source>
</evidence>
<dbReference type="GO" id="GO:0005509">
    <property type="term" value="F:calcium ion binding"/>
    <property type="evidence" value="ECO:0007669"/>
    <property type="project" value="InterPro"/>
</dbReference>
<evidence type="ECO:0000256" key="3">
    <source>
        <dbReference type="ARBA" id="ARBA00022536"/>
    </source>
</evidence>
<dbReference type="SMART" id="SM00181">
    <property type="entry name" value="EGF"/>
    <property type="match status" value="4"/>
</dbReference>
<dbReference type="Gene3D" id="2.10.25.10">
    <property type="entry name" value="Laminin"/>
    <property type="match status" value="4"/>
</dbReference>
<dbReference type="PANTHER" id="PTHR12352:SF3">
    <property type="entry name" value="NIDOGEN-2"/>
    <property type="match status" value="1"/>
</dbReference>
<dbReference type="InterPro" id="IPR000033">
    <property type="entry name" value="LDLR_classB_rpt"/>
</dbReference>
<dbReference type="SUPFAM" id="SSF57196">
    <property type="entry name" value="EGF/Laminin"/>
    <property type="match status" value="2"/>
</dbReference>
<dbReference type="InterPro" id="IPR003886">
    <property type="entry name" value="NIDO_dom"/>
</dbReference>
<feature type="domain" description="Thyroglobulin type-1" evidence="16">
    <location>
        <begin position="669"/>
        <end position="739"/>
    </location>
</feature>
<dbReference type="PROSITE" id="PS00010">
    <property type="entry name" value="ASX_HYDROXYL"/>
    <property type="match status" value="2"/>
</dbReference>
<evidence type="ECO:0000313" key="19">
    <source>
        <dbReference type="Proteomes" id="UP000770717"/>
    </source>
</evidence>
<feature type="disulfide bond" evidence="12">
    <location>
        <begin position="708"/>
        <end position="715"/>
    </location>
</feature>
<dbReference type="PROSITE" id="PS00484">
    <property type="entry name" value="THYROGLOBULIN_1_1"/>
    <property type="match status" value="2"/>
</dbReference>
<keyword evidence="7" id="KW-0130">Cell adhesion</keyword>
<protein>
    <recommendedName>
        <fullName evidence="20">Nidogen-2</fullName>
    </recommendedName>
</protein>
<feature type="region of interest" description="Disordered" evidence="13">
    <location>
        <begin position="310"/>
        <end position="340"/>
    </location>
</feature>
<gene>
    <name evidence="18" type="ORF">GDO78_010385</name>
</gene>
<dbReference type="SMART" id="SM00211">
    <property type="entry name" value="TY"/>
    <property type="match status" value="2"/>
</dbReference>
<evidence type="ECO:0000259" key="17">
    <source>
        <dbReference type="PROSITE" id="PS51220"/>
    </source>
</evidence>
<evidence type="ECO:0000256" key="2">
    <source>
        <dbReference type="ARBA" id="ARBA00022525"/>
    </source>
</evidence>
<feature type="domain" description="EGF-like" evidence="15">
    <location>
        <begin position="534"/>
        <end position="576"/>
    </location>
</feature>
<dbReference type="InterPro" id="IPR011042">
    <property type="entry name" value="6-blade_b-propeller_TolB-like"/>
</dbReference>
<comment type="caution">
    <text evidence="18">The sequence shown here is derived from an EMBL/GenBank/DDBJ whole genome shotgun (WGS) entry which is preliminary data.</text>
</comment>
<feature type="region of interest" description="Disordered" evidence="13">
    <location>
        <begin position="362"/>
        <end position="435"/>
    </location>
</feature>
<keyword evidence="4 14" id="KW-0732">Signal</keyword>
<feature type="chain" id="PRO_5035317990" description="Nidogen-2" evidence="14">
    <location>
        <begin position="21"/>
        <end position="1079"/>
    </location>
</feature>
<keyword evidence="3 10" id="KW-0245">EGF-like domain</keyword>
<dbReference type="FunFam" id="2.10.25.10:FF:000038">
    <property type="entry name" value="Fibrillin 2"/>
    <property type="match status" value="2"/>
</dbReference>
<dbReference type="PROSITE" id="PS01186">
    <property type="entry name" value="EGF_2"/>
    <property type="match status" value="3"/>
</dbReference>
<evidence type="ECO:0000259" key="15">
    <source>
        <dbReference type="PROSITE" id="PS50026"/>
    </source>
</evidence>
<evidence type="ECO:0000313" key="18">
    <source>
        <dbReference type="EMBL" id="KAG9481106.1"/>
    </source>
</evidence>
<feature type="domain" description="NIDO" evidence="17">
    <location>
        <begin position="99"/>
        <end position="263"/>
    </location>
</feature>
<keyword evidence="2" id="KW-0964">Secreted</keyword>
<dbReference type="Proteomes" id="UP000770717">
    <property type="component" value="Unassembled WGS sequence"/>
</dbReference>
<dbReference type="InterPro" id="IPR024731">
    <property type="entry name" value="NELL2-like_EGF"/>
</dbReference>
<dbReference type="Gene3D" id="4.10.800.10">
    <property type="entry name" value="Thyroglobulin type-1"/>
    <property type="match status" value="2"/>
</dbReference>
<dbReference type="Pfam" id="PF00086">
    <property type="entry name" value="Thyroglobulin_1"/>
    <property type="match status" value="2"/>
</dbReference>
<comment type="caution">
    <text evidence="10">Lacks conserved residue(s) required for the propagation of feature annotation.</text>
</comment>
<dbReference type="PROSITE" id="PS01187">
    <property type="entry name" value="EGF_CA"/>
    <property type="match status" value="1"/>
</dbReference>
<evidence type="ECO:0000256" key="10">
    <source>
        <dbReference type="PROSITE-ProRule" id="PRU00076"/>
    </source>
</evidence>
<dbReference type="InterPro" id="IPR000742">
    <property type="entry name" value="EGF"/>
</dbReference>
<dbReference type="GO" id="GO:0005604">
    <property type="term" value="C:basement membrane"/>
    <property type="evidence" value="ECO:0007669"/>
    <property type="project" value="UniProtKB-SubCell"/>
</dbReference>
<evidence type="ECO:0000256" key="5">
    <source>
        <dbReference type="ARBA" id="ARBA00022737"/>
    </source>
</evidence>
<dbReference type="InterPro" id="IPR036857">
    <property type="entry name" value="Thyroglobulin_1_sf"/>
</dbReference>
<reference evidence="18" key="1">
    <citation type="thesis" date="2020" institute="ProQuest LLC" country="789 East Eisenhower Parkway, Ann Arbor, MI, USA">
        <title>Comparative Genomics and Chromosome Evolution.</title>
        <authorList>
            <person name="Mudd A.B."/>
        </authorList>
    </citation>
    <scope>NUCLEOTIDE SEQUENCE</scope>
    <source>
        <strain evidence="18">HN-11 Male</strain>
        <tissue evidence="18">Kidney and liver</tissue>
    </source>
</reference>
<dbReference type="Pfam" id="PF06119">
    <property type="entry name" value="NIDO"/>
    <property type="match status" value="1"/>
</dbReference>
<feature type="compositionally biased region" description="Basic and acidic residues" evidence="13">
    <location>
        <begin position="399"/>
        <end position="412"/>
    </location>
</feature>
<organism evidence="18 19">
    <name type="scientific">Eleutherodactylus coqui</name>
    <name type="common">Puerto Rican coqui</name>
    <dbReference type="NCBI Taxonomy" id="57060"/>
    <lineage>
        <taxon>Eukaryota</taxon>
        <taxon>Metazoa</taxon>
        <taxon>Chordata</taxon>
        <taxon>Craniata</taxon>
        <taxon>Vertebrata</taxon>
        <taxon>Euteleostomi</taxon>
        <taxon>Amphibia</taxon>
        <taxon>Batrachia</taxon>
        <taxon>Anura</taxon>
        <taxon>Neobatrachia</taxon>
        <taxon>Hyloidea</taxon>
        <taxon>Eleutherodactylidae</taxon>
        <taxon>Eleutherodactylinae</taxon>
        <taxon>Eleutherodactylus</taxon>
        <taxon>Eleutherodactylus</taxon>
    </lineage>
</organism>
<feature type="signal peptide" evidence="14">
    <location>
        <begin position="1"/>
        <end position="20"/>
    </location>
</feature>
<dbReference type="GO" id="GO:0007160">
    <property type="term" value="P:cell-matrix adhesion"/>
    <property type="evidence" value="ECO:0007669"/>
    <property type="project" value="InterPro"/>
</dbReference>
<accession>A0A8J6F5Y7</accession>
<dbReference type="AlphaFoldDB" id="A0A8J6F5Y7"/>
<dbReference type="PROSITE" id="PS50026">
    <property type="entry name" value="EGF_3"/>
    <property type="match status" value="3"/>
</dbReference>
<dbReference type="PROSITE" id="PS51220">
    <property type="entry name" value="NIDO"/>
    <property type="match status" value="1"/>
</dbReference>
<name>A0A8J6F5Y7_ELECQ</name>
<evidence type="ECO:0000256" key="13">
    <source>
        <dbReference type="SAM" id="MobiDB-lite"/>
    </source>
</evidence>
<feature type="repeat" description="LDL-receptor class B" evidence="11">
    <location>
        <begin position="931"/>
        <end position="973"/>
    </location>
</feature>
<evidence type="ECO:0000256" key="7">
    <source>
        <dbReference type="ARBA" id="ARBA00022889"/>
    </source>
</evidence>
<dbReference type="InterPro" id="IPR000716">
    <property type="entry name" value="Thyroglobulin_1"/>
</dbReference>
<evidence type="ECO:0000256" key="11">
    <source>
        <dbReference type="PROSITE-ProRule" id="PRU00461"/>
    </source>
</evidence>
<dbReference type="SMART" id="SM00179">
    <property type="entry name" value="EGF_CA"/>
    <property type="match status" value="2"/>
</dbReference>
<dbReference type="SMART" id="SM00539">
    <property type="entry name" value="NIDO"/>
    <property type="match status" value="1"/>
</dbReference>
<keyword evidence="19" id="KW-1185">Reference proteome</keyword>
<proteinExistence type="predicted"/>
<feature type="repeat" description="LDL-receptor class B" evidence="11">
    <location>
        <begin position="974"/>
        <end position="1018"/>
    </location>
</feature>
<keyword evidence="5" id="KW-0677">Repeat</keyword>
<evidence type="ECO:0000256" key="1">
    <source>
        <dbReference type="ARBA" id="ARBA00004302"/>
    </source>
</evidence>
<keyword evidence="9" id="KW-0325">Glycoprotein</keyword>
<feature type="repeat" description="LDL-receptor class B" evidence="11">
    <location>
        <begin position="887"/>
        <end position="930"/>
    </location>
</feature>
<dbReference type="OrthoDB" id="6375837at2759"/>
<dbReference type="CDD" id="cd00054">
    <property type="entry name" value="EGF_CA"/>
    <property type="match status" value="2"/>
</dbReference>
<dbReference type="Pfam" id="PF00058">
    <property type="entry name" value="Ldl_recept_b"/>
    <property type="match status" value="3"/>
</dbReference>
<feature type="region of interest" description="Disordered" evidence="13">
    <location>
        <begin position="807"/>
        <end position="834"/>
    </location>
</feature>
<evidence type="ECO:0000256" key="8">
    <source>
        <dbReference type="ARBA" id="ARBA00023157"/>
    </source>
</evidence>
<dbReference type="InterPro" id="IPR001881">
    <property type="entry name" value="EGF-like_Ca-bd_dom"/>
</dbReference>
<feature type="compositionally biased region" description="Polar residues" evidence="13">
    <location>
        <begin position="322"/>
        <end position="336"/>
    </location>
</feature>
<keyword evidence="6" id="KW-0272">Extracellular matrix</keyword>
<dbReference type="PROSITE" id="PS51162">
    <property type="entry name" value="THYROGLOBULIN_1_2"/>
    <property type="match status" value="2"/>
</dbReference>
<dbReference type="SUPFAM" id="SSF63825">
    <property type="entry name" value="YWTD domain"/>
    <property type="match status" value="1"/>
</dbReference>